<dbReference type="Gene3D" id="3.30.2320.80">
    <property type="match status" value="1"/>
</dbReference>
<dbReference type="InterPro" id="IPR000688">
    <property type="entry name" value="HypA/HybF"/>
</dbReference>
<evidence type="ECO:0000256" key="3">
    <source>
        <dbReference type="ARBA" id="ARBA00022723"/>
    </source>
</evidence>
<keyword evidence="4" id="KW-0862">Zinc</keyword>
<dbReference type="AlphaFoldDB" id="A0A644XGY6"/>
<keyword evidence="2" id="KW-0533">Nickel</keyword>
<keyword evidence="3" id="KW-0479">Metal-binding</keyword>
<comment type="caution">
    <text evidence="5">The sequence shown here is derived from an EMBL/GenBank/DDBJ whole genome shotgun (WGS) entry which is preliminary data.</text>
</comment>
<dbReference type="HAMAP" id="MF_00213">
    <property type="entry name" value="HypA_HybF"/>
    <property type="match status" value="1"/>
</dbReference>
<dbReference type="InterPro" id="IPR020538">
    <property type="entry name" value="Hydgase_Ni_incorp_HypA/HybF_CS"/>
</dbReference>
<dbReference type="PIRSF" id="PIRSF004761">
    <property type="entry name" value="Hydrgn_mat_HypA"/>
    <property type="match status" value="1"/>
</dbReference>
<dbReference type="PROSITE" id="PS01249">
    <property type="entry name" value="HYPA"/>
    <property type="match status" value="1"/>
</dbReference>
<evidence type="ECO:0000256" key="4">
    <source>
        <dbReference type="ARBA" id="ARBA00022833"/>
    </source>
</evidence>
<dbReference type="GO" id="GO:0008270">
    <property type="term" value="F:zinc ion binding"/>
    <property type="evidence" value="ECO:0007669"/>
    <property type="project" value="TreeGrafter"/>
</dbReference>
<dbReference type="Pfam" id="PF01155">
    <property type="entry name" value="HypA"/>
    <property type="match status" value="1"/>
</dbReference>
<name>A0A644XGY6_9ZZZZ</name>
<proteinExistence type="inferred from homology"/>
<organism evidence="5">
    <name type="scientific">bioreactor metagenome</name>
    <dbReference type="NCBI Taxonomy" id="1076179"/>
    <lineage>
        <taxon>unclassified sequences</taxon>
        <taxon>metagenomes</taxon>
        <taxon>ecological metagenomes</taxon>
    </lineage>
</organism>
<accession>A0A644XGY6</accession>
<dbReference type="EMBL" id="VSSQ01002374">
    <property type="protein sequence ID" value="MPM15031.1"/>
    <property type="molecule type" value="Genomic_DNA"/>
</dbReference>
<protein>
    <submittedName>
        <fullName evidence="5">Hydrogenase nickel incorporation protein HypA</fullName>
    </submittedName>
</protein>
<sequence length="113" mass="12625">MHELSIAANIVDYAEDFAREHKASVISRIEIEVGQLSGVITESIEFAMEEAVKGSVLEKARVVLTETPGRSRCNQCRTEFDNPDWYTPCPHCQSMDSEIIGGKELLIRSVVIE</sequence>
<comment type="similarity">
    <text evidence="1">Belongs to the HypA/HybF family.</text>
</comment>
<evidence type="ECO:0000256" key="2">
    <source>
        <dbReference type="ARBA" id="ARBA00022596"/>
    </source>
</evidence>
<dbReference type="GO" id="GO:0016151">
    <property type="term" value="F:nickel cation binding"/>
    <property type="evidence" value="ECO:0007669"/>
    <property type="project" value="InterPro"/>
</dbReference>
<dbReference type="PANTHER" id="PTHR34535:SF3">
    <property type="entry name" value="HYDROGENASE MATURATION FACTOR HYPA"/>
    <property type="match status" value="1"/>
</dbReference>
<dbReference type="NCBIfam" id="TIGR00100">
    <property type="entry name" value="hypA"/>
    <property type="match status" value="1"/>
</dbReference>
<reference evidence="5" key="1">
    <citation type="submission" date="2019-08" db="EMBL/GenBank/DDBJ databases">
        <authorList>
            <person name="Kucharzyk K."/>
            <person name="Murdoch R.W."/>
            <person name="Higgins S."/>
            <person name="Loffler F."/>
        </authorList>
    </citation>
    <scope>NUCLEOTIDE SEQUENCE</scope>
</reference>
<evidence type="ECO:0000256" key="1">
    <source>
        <dbReference type="ARBA" id="ARBA00010748"/>
    </source>
</evidence>
<evidence type="ECO:0000313" key="5">
    <source>
        <dbReference type="EMBL" id="MPM15031.1"/>
    </source>
</evidence>
<dbReference type="PANTHER" id="PTHR34535">
    <property type="entry name" value="HYDROGENASE MATURATION FACTOR HYPA"/>
    <property type="match status" value="1"/>
</dbReference>
<gene>
    <name evidence="5" type="primary">hypA_5</name>
    <name evidence="5" type="ORF">SDC9_61396</name>
</gene>
<dbReference type="GO" id="GO:0051604">
    <property type="term" value="P:protein maturation"/>
    <property type="evidence" value="ECO:0007669"/>
    <property type="project" value="InterPro"/>
</dbReference>